<dbReference type="Pfam" id="PF00440">
    <property type="entry name" value="TetR_N"/>
    <property type="match status" value="1"/>
</dbReference>
<evidence type="ECO:0000313" key="7">
    <source>
        <dbReference type="Proteomes" id="UP000239290"/>
    </source>
</evidence>
<protein>
    <recommendedName>
        <fullName evidence="5">HTH tetR-type domain-containing protein</fullName>
    </recommendedName>
</protein>
<dbReference type="Proteomes" id="UP000239290">
    <property type="component" value="Unassembled WGS sequence"/>
</dbReference>
<evidence type="ECO:0000256" key="1">
    <source>
        <dbReference type="ARBA" id="ARBA00023015"/>
    </source>
</evidence>
<feature type="domain" description="HTH tetR-type" evidence="5">
    <location>
        <begin position="32"/>
        <end position="91"/>
    </location>
</feature>
<evidence type="ECO:0000259" key="5">
    <source>
        <dbReference type="PROSITE" id="PS50977"/>
    </source>
</evidence>
<comment type="caution">
    <text evidence="6">The sequence shown here is derived from an EMBL/GenBank/DDBJ whole genome shotgun (WGS) entry which is preliminary data.</text>
</comment>
<organism evidence="6 7">
    <name type="scientific">Rhodococcus opacus</name>
    <name type="common">Nocardia opaca</name>
    <dbReference type="NCBI Taxonomy" id="37919"/>
    <lineage>
        <taxon>Bacteria</taxon>
        <taxon>Bacillati</taxon>
        <taxon>Actinomycetota</taxon>
        <taxon>Actinomycetes</taxon>
        <taxon>Mycobacteriales</taxon>
        <taxon>Nocardiaceae</taxon>
        <taxon>Rhodococcus</taxon>
    </lineage>
</organism>
<dbReference type="SUPFAM" id="SSF46689">
    <property type="entry name" value="Homeodomain-like"/>
    <property type="match status" value="1"/>
</dbReference>
<dbReference type="PRINTS" id="PR00455">
    <property type="entry name" value="HTHTETR"/>
</dbReference>
<sequence>MVGDSNGHEQRGREICKVACTVEEGGWHPGASDVRSRMSEAGQDLFSRHGYGITLLQVIDQAGTPRGSIYYHFHDAKEELAIEVMSRVATALEKLVASVGRRKTEPTEFLQALVDHHTKRFGVSEYHEGRPIAGVTVSSSNESDELKHAIGG</sequence>
<gene>
    <name evidence="6" type="ORF">C5613_17490</name>
</gene>
<proteinExistence type="predicted"/>
<evidence type="ECO:0000256" key="2">
    <source>
        <dbReference type="ARBA" id="ARBA00023125"/>
    </source>
</evidence>
<dbReference type="AlphaFoldDB" id="A0A2S8J959"/>
<dbReference type="EMBL" id="PUIO01000019">
    <property type="protein sequence ID" value="PQP23580.1"/>
    <property type="molecule type" value="Genomic_DNA"/>
</dbReference>
<keyword evidence="1" id="KW-0805">Transcription regulation</keyword>
<dbReference type="PROSITE" id="PS50977">
    <property type="entry name" value="HTH_TETR_2"/>
    <property type="match status" value="1"/>
</dbReference>
<dbReference type="PANTHER" id="PTHR47506:SF3">
    <property type="entry name" value="HTH-TYPE TRANSCRIPTIONAL REGULATOR LMRA"/>
    <property type="match status" value="1"/>
</dbReference>
<feature type="DNA-binding region" description="H-T-H motif" evidence="4">
    <location>
        <begin position="54"/>
        <end position="73"/>
    </location>
</feature>
<dbReference type="GO" id="GO:0003677">
    <property type="term" value="F:DNA binding"/>
    <property type="evidence" value="ECO:0007669"/>
    <property type="project" value="UniProtKB-UniRule"/>
</dbReference>
<name>A0A2S8J959_RHOOP</name>
<dbReference type="InterPro" id="IPR001647">
    <property type="entry name" value="HTH_TetR"/>
</dbReference>
<keyword evidence="3" id="KW-0804">Transcription</keyword>
<keyword evidence="2 4" id="KW-0238">DNA-binding</keyword>
<dbReference type="PANTHER" id="PTHR47506">
    <property type="entry name" value="TRANSCRIPTIONAL REGULATORY PROTEIN"/>
    <property type="match status" value="1"/>
</dbReference>
<dbReference type="InterPro" id="IPR009057">
    <property type="entry name" value="Homeodomain-like_sf"/>
</dbReference>
<dbReference type="Gene3D" id="1.10.357.10">
    <property type="entry name" value="Tetracycline Repressor, domain 2"/>
    <property type="match status" value="1"/>
</dbReference>
<reference evidence="7" key="1">
    <citation type="submission" date="2018-02" db="EMBL/GenBank/DDBJ databases">
        <title>Draft genome sequencing of Rhodococcus opacus KU647198.</title>
        <authorList>
            <person name="Zheng B.-X."/>
        </authorList>
    </citation>
    <scope>NUCLEOTIDE SEQUENCE [LARGE SCALE GENOMIC DNA]</scope>
    <source>
        <strain evidence="7">04-OD7</strain>
    </source>
</reference>
<accession>A0A2S8J959</accession>
<evidence type="ECO:0000256" key="3">
    <source>
        <dbReference type="ARBA" id="ARBA00023163"/>
    </source>
</evidence>
<evidence type="ECO:0000313" key="6">
    <source>
        <dbReference type="EMBL" id="PQP23580.1"/>
    </source>
</evidence>
<evidence type="ECO:0000256" key="4">
    <source>
        <dbReference type="PROSITE-ProRule" id="PRU00335"/>
    </source>
</evidence>